<evidence type="ECO:0000259" key="3">
    <source>
        <dbReference type="PROSITE" id="PS51253"/>
    </source>
</evidence>
<reference evidence="4 5" key="1">
    <citation type="submission" date="2019-06" db="EMBL/GenBank/DDBJ databases">
        <title>Genomics analysis of Aphanomyces spp. identifies a new class of oomycete effector associated with host adaptation.</title>
        <authorList>
            <person name="Gaulin E."/>
        </authorList>
    </citation>
    <scope>NUCLEOTIDE SEQUENCE [LARGE SCALE GENOMIC DNA]</scope>
    <source>
        <strain evidence="4 5">E</strain>
    </source>
</reference>
<dbReference type="PANTHER" id="PTHR19303:SF57">
    <property type="entry name" value="HTH CENPB-TYPE DOMAIN-CONTAINING PROTEIN"/>
    <property type="match status" value="1"/>
</dbReference>
<protein>
    <recommendedName>
        <fullName evidence="3">HTH CENPB-type domain-containing protein</fullName>
    </recommendedName>
</protein>
<feature type="domain" description="HTH CENPB-type" evidence="3">
    <location>
        <begin position="51"/>
        <end position="122"/>
    </location>
</feature>
<dbReference type="GO" id="GO:0003677">
    <property type="term" value="F:DNA binding"/>
    <property type="evidence" value="ECO:0007669"/>
    <property type="project" value="UniProtKB-KW"/>
</dbReference>
<sequence>MVATIEQIREAVQRVLSGESKAAVVRSSQVKRTTLFKFLKATNNSEVIERKKSGRKPSLPNGVEQDLVSWIAAMQRAGCPVTRHDIMMKAQQIVQLHSGITQNLGRGWYQRFSQRHQELSDRIAQSLTKARNNVDKDGIILYFNRLLKACLAFNCSPSDIYNVDETSFKTKNSSKKVVAIRGSQSVWATEKSVPYHLTIVAAVAADGTFVPPAFILPGLTCEAVVLDECAVHDAVVTTAPKAFINAHIFNNWLETFGEWKMKHRGCRPAVLVMDNCASHLSSESTPICQAYGILLVCLPPNATHLLQPLDVSVFRTFKRKIKAAVTQELRASNSWTLPRSKAISIASNAFVGLSKPTVSSKTPTLVQNGFRTCGVWPMSLPCMLARLDMQKANGIKDTVGTESWIKTREVVREDVLFLPAKPVVRKRIKTNSEWHSIKDLHAAASKRQKRK</sequence>
<evidence type="ECO:0000313" key="4">
    <source>
        <dbReference type="EMBL" id="KAF0730138.1"/>
    </source>
</evidence>
<evidence type="ECO:0000256" key="1">
    <source>
        <dbReference type="ARBA" id="ARBA00010881"/>
    </source>
</evidence>
<comment type="similarity">
    <text evidence="1">Belongs to the tigger transposable element derived protein family.</text>
</comment>
<dbReference type="GO" id="GO:0005634">
    <property type="term" value="C:nucleus"/>
    <property type="evidence" value="ECO:0007669"/>
    <property type="project" value="TreeGrafter"/>
</dbReference>
<keyword evidence="2" id="KW-0238">DNA-binding</keyword>
<gene>
    <name evidence="4" type="ORF">AaE_009322</name>
</gene>
<comment type="caution">
    <text evidence="4">The sequence shown here is derived from an EMBL/GenBank/DDBJ whole genome shotgun (WGS) entry which is preliminary data.</text>
</comment>
<dbReference type="InterPro" id="IPR036397">
    <property type="entry name" value="RNaseH_sf"/>
</dbReference>
<evidence type="ECO:0000313" key="5">
    <source>
        <dbReference type="Proteomes" id="UP000469452"/>
    </source>
</evidence>
<dbReference type="PROSITE" id="PS51253">
    <property type="entry name" value="HTH_CENPB"/>
    <property type="match status" value="1"/>
</dbReference>
<dbReference type="SMART" id="SM00674">
    <property type="entry name" value="CENPB"/>
    <property type="match status" value="1"/>
</dbReference>
<dbReference type="PANTHER" id="PTHR19303">
    <property type="entry name" value="TRANSPOSON"/>
    <property type="match status" value="1"/>
</dbReference>
<dbReference type="VEuPathDB" id="FungiDB:H257_13067"/>
<proteinExistence type="inferred from homology"/>
<dbReference type="InterPro" id="IPR050863">
    <property type="entry name" value="CenT-Element_Derived"/>
</dbReference>
<dbReference type="InterPro" id="IPR006600">
    <property type="entry name" value="HTH_CenpB_DNA-bd_dom"/>
</dbReference>
<evidence type="ECO:0000256" key="2">
    <source>
        <dbReference type="ARBA" id="ARBA00023125"/>
    </source>
</evidence>
<dbReference type="InterPro" id="IPR009057">
    <property type="entry name" value="Homeodomain-like_sf"/>
</dbReference>
<dbReference type="Proteomes" id="UP000469452">
    <property type="component" value="Unassembled WGS sequence"/>
</dbReference>
<name>A0A6A5A3J1_APHAT</name>
<dbReference type="Pfam" id="PF03221">
    <property type="entry name" value="HTH_Tnp_Tc5"/>
    <property type="match status" value="1"/>
</dbReference>
<dbReference type="Gene3D" id="1.10.10.60">
    <property type="entry name" value="Homeodomain-like"/>
    <property type="match status" value="1"/>
</dbReference>
<dbReference type="Gene3D" id="1.10.10.10">
    <property type="entry name" value="Winged helix-like DNA-binding domain superfamily/Winged helix DNA-binding domain"/>
    <property type="match status" value="1"/>
</dbReference>
<dbReference type="EMBL" id="VJMI01015303">
    <property type="protein sequence ID" value="KAF0730138.1"/>
    <property type="molecule type" value="Genomic_DNA"/>
</dbReference>
<dbReference type="InterPro" id="IPR036388">
    <property type="entry name" value="WH-like_DNA-bd_sf"/>
</dbReference>
<accession>A0A6A5A3J1</accession>
<dbReference type="Pfam" id="PF03184">
    <property type="entry name" value="DDE_1"/>
    <property type="match status" value="1"/>
</dbReference>
<organism evidence="4 5">
    <name type="scientific">Aphanomyces astaci</name>
    <name type="common">Crayfish plague agent</name>
    <dbReference type="NCBI Taxonomy" id="112090"/>
    <lineage>
        <taxon>Eukaryota</taxon>
        <taxon>Sar</taxon>
        <taxon>Stramenopiles</taxon>
        <taxon>Oomycota</taxon>
        <taxon>Saprolegniomycetes</taxon>
        <taxon>Saprolegniales</taxon>
        <taxon>Verrucalvaceae</taxon>
        <taxon>Aphanomyces</taxon>
    </lineage>
</organism>
<dbReference type="Gene3D" id="3.30.420.10">
    <property type="entry name" value="Ribonuclease H-like superfamily/Ribonuclease H"/>
    <property type="match status" value="1"/>
</dbReference>
<dbReference type="AlphaFoldDB" id="A0A6A5A3J1"/>
<dbReference type="SUPFAM" id="SSF46689">
    <property type="entry name" value="Homeodomain-like"/>
    <property type="match status" value="1"/>
</dbReference>
<dbReference type="InterPro" id="IPR004875">
    <property type="entry name" value="DDE_SF_endonuclease_dom"/>
</dbReference>